<dbReference type="OrthoDB" id="354336at2759"/>
<keyword evidence="2" id="KW-0812">Transmembrane</keyword>
<sequence length="92" mass="10031">ALFEGQYGIPWTSPVGIDLAALSKILTELRLTWSEGKKRYLLDFIGGKRGTTAVSPDHLVSQLQAMEEQALNPIQVEATRPAPRSTPGGERV</sequence>
<organism evidence="2 3">
    <name type="scientific">Cystoisospora suis</name>
    <dbReference type="NCBI Taxonomy" id="483139"/>
    <lineage>
        <taxon>Eukaryota</taxon>
        <taxon>Sar</taxon>
        <taxon>Alveolata</taxon>
        <taxon>Apicomplexa</taxon>
        <taxon>Conoidasida</taxon>
        <taxon>Coccidia</taxon>
        <taxon>Eucoccidiorida</taxon>
        <taxon>Eimeriorina</taxon>
        <taxon>Sarcocystidae</taxon>
        <taxon>Cystoisospora</taxon>
    </lineage>
</organism>
<dbReference type="RefSeq" id="XP_067920973.1">
    <property type="nucleotide sequence ID" value="XM_068067049.1"/>
</dbReference>
<proteinExistence type="predicted"/>
<keyword evidence="2" id="KW-0472">Membrane</keyword>
<dbReference type="AlphaFoldDB" id="A0A2C6JXV8"/>
<dbReference type="Proteomes" id="UP000221165">
    <property type="component" value="Unassembled WGS sequence"/>
</dbReference>
<name>A0A2C6JXV8_9APIC</name>
<accession>A0A2C6JXV8</accession>
<evidence type="ECO:0000256" key="1">
    <source>
        <dbReference type="SAM" id="MobiDB-lite"/>
    </source>
</evidence>
<gene>
    <name evidence="2" type="ORF">CSUI_006899</name>
</gene>
<comment type="caution">
    <text evidence="2">The sequence shown here is derived from an EMBL/GenBank/DDBJ whole genome shotgun (WGS) entry which is preliminary data.</text>
</comment>
<dbReference type="GeneID" id="94430260"/>
<reference evidence="2 3" key="1">
    <citation type="journal article" date="2017" name="Int. J. Parasitol.">
        <title>The genome of the protozoan parasite Cystoisospora suis and a reverse vaccinology approach to identify vaccine candidates.</title>
        <authorList>
            <person name="Palmieri N."/>
            <person name="Shrestha A."/>
            <person name="Ruttkowski B."/>
            <person name="Beck T."/>
            <person name="Vogl C."/>
            <person name="Tomley F."/>
            <person name="Blake D.P."/>
            <person name="Joachim A."/>
        </authorList>
    </citation>
    <scope>NUCLEOTIDE SEQUENCE [LARGE SCALE GENOMIC DNA]</scope>
    <source>
        <strain evidence="2 3">Wien I</strain>
    </source>
</reference>
<dbReference type="VEuPathDB" id="ToxoDB:CSUI_006899"/>
<evidence type="ECO:0000313" key="2">
    <source>
        <dbReference type="EMBL" id="PHJ19271.1"/>
    </source>
</evidence>
<protein>
    <submittedName>
        <fullName evidence="2">Transmembrane protein</fullName>
    </submittedName>
</protein>
<dbReference type="EMBL" id="MIGC01003549">
    <property type="protein sequence ID" value="PHJ19271.1"/>
    <property type="molecule type" value="Genomic_DNA"/>
</dbReference>
<feature type="non-terminal residue" evidence="2">
    <location>
        <position position="1"/>
    </location>
</feature>
<feature type="region of interest" description="Disordered" evidence="1">
    <location>
        <begin position="73"/>
        <end position="92"/>
    </location>
</feature>
<evidence type="ECO:0000313" key="3">
    <source>
        <dbReference type="Proteomes" id="UP000221165"/>
    </source>
</evidence>
<keyword evidence="3" id="KW-1185">Reference proteome</keyword>